<reference evidence="2 3" key="1">
    <citation type="journal article" date="2022" name="Environ. Microbiol. Rep.">
        <title>Eco-phylogenetic analyses reveal divergent evolution of vitamin B12 metabolism in the marine bacterial family 'Psychromonadaceae'.</title>
        <authorList>
            <person name="Jin X."/>
            <person name="Yang Y."/>
            <person name="Cao H."/>
            <person name="Gao B."/>
            <person name="Zhao Z."/>
        </authorList>
    </citation>
    <scope>NUCLEOTIDE SEQUENCE [LARGE SCALE GENOMIC DNA]</scope>
    <source>
        <strain evidence="2 3">MKS20</strain>
    </source>
</reference>
<gene>
    <name evidence="2" type="ORF">K6Y31_00080</name>
</gene>
<sequence>MNLPAFAVAFTALFAAPAWAHFPLMACWYQQQALICEAGYSDGSGAVDYDVKVYDYSDNVIAMARTDAQSRVQLPRPQGDFYVVFDAGHEMPVERDGSEISEK</sequence>
<keyword evidence="3" id="KW-1185">Reference proteome</keyword>
<accession>A0ABS8W550</accession>
<feature type="signal peptide" evidence="1">
    <location>
        <begin position="1"/>
        <end position="20"/>
    </location>
</feature>
<organism evidence="2 3">
    <name type="scientific">Motilimonas cestriensis</name>
    <dbReference type="NCBI Taxonomy" id="2742685"/>
    <lineage>
        <taxon>Bacteria</taxon>
        <taxon>Pseudomonadati</taxon>
        <taxon>Pseudomonadota</taxon>
        <taxon>Gammaproteobacteria</taxon>
        <taxon>Alteromonadales</taxon>
        <taxon>Alteromonadales genera incertae sedis</taxon>
        <taxon>Motilimonas</taxon>
    </lineage>
</organism>
<dbReference type="Proteomes" id="UP001201273">
    <property type="component" value="Unassembled WGS sequence"/>
</dbReference>
<evidence type="ECO:0000313" key="2">
    <source>
        <dbReference type="EMBL" id="MCE2593217.1"/>
    </source>
</evidence>
<comment type="caution">
    <text evidence="2">The sequence shown here is derived from an EMBL/GenBank/DDBJ whole genome shotgun (WGS) entry which is preliminary data.</text>
</comment>
<dbReference type="EMBL" id="JAIMJA010000001">
    <property type="protein sequence ID" value="MCE2593217.1"/>
    <property type="molecule type" value="Genomic_DNA"/>
</dbReference>
<proteinExistence type="predicted"/>
<keyword evidence="1" id="KW-0732">Signal</keyword>
<protein>
    <submittedName>
        <fullName evidence="2">Uncharacterized protein</fullName>
    </submittedName>
</protein>
<evidence type="ECO:0000313" key="3">
    <source>
        <dbReference type="Proteomes" id="UP001201273"/>
    </source>
</evidence>
<evidence type="ECO:0000256" key="1">
    <source>
        <dbReference type="SAM" id="SignalP"/>
    </source>
</evidence>
<name>A0ABS8W550_9GAMM</name>
<feature type="chain" id="PRO_5046899307" evidence="1">
    <location>
        <begin position="21"/>
        <end position="103"/>
    </location>
</feature>